<proteinExistence type="predicted"/>
<protein>
    <submittedName>
        <fullName evidence="8">Peptide/nickel transport system permease protein</fullName>
    </submittedName>
</protein>
<sequence>MKIIKILQNHGLLILGLVLLAFLLFVTFIGPYLPIIDDSLEETVFIRDEEGTPIPPPFEPNTQDYILGSDHEGRDLLSLIVMGAKETLFIIVAITIIRYVMAIPLGYLAHKRFLGTHHILKWLNGFLSYVPTIIMVALLATLPPILFSDYRIYALVFLIAFVEVGRAGESIKVDLDEAASQEFIESGVVAGAKPFRIFRKYLWPFIYGKLIVYAITDIGKVMFLIGQLAFVGIFISQALIQVDAGVFEIRNDSISWPMLFLDAFRDLRMSIWIPFWSAFAMAFTILTFNILSQGVQNIFKRKDSHI</sequence>
<evidence type="ECO:0000256" key="3">
    <source>
        <dbReference type="ARBA" id="ARBA00022692"/>
    </source>
</evidence>
<keyword evidence="5 6" id="KW-0472">Membrane</keyword>
<evidence type="ECO:0000256" key="1">
    <source>
        <dbReference type="ARBA" id="ARBA00004141"/>
    </source>
</evidence>
<comment type="subcellular location">
    <subcellularLocation>
        <location evidence="1">Membrane</location>
        <topology evidence="1">Multi-pass membrane protein</topology>
    </subcellularLocation>
</comment>
<feature type="domain" description="ABC transmembrane type-1" evidence="7">
    <location>
        <begin position="84"/>
        <end position="292"/>
    </location>
</feature>
<name>A0A3N5BUK5_9BACI</name>
<keyword evidence="2" id="KW-0813">Transport</keyword>
<feature type="transmembrane region" description="Helical" evidence="6">
    <location>
        <begin position="122"/>
        <end position="146"/>
    </location>
</feature>
<feature type="transmembrane region" description="Helical" evidence="6">
    <location>
        <begin position="221"/>
        <end position="240"/>
    </location>
</feature>
<evidence type="ECO:0000313" key="9">
    <source>
        <dbReference type="Proteomes" id="UP000276443"/>
    </source>
</evidence>
<dbReference type="GO" id="GO:0016020">
    <property type="term" value="C:membrane"/>
    <property type="evidence" value="ECO:0007669"/>
    <property type="project" value="UniProtKB-SubCell"/>
</dbReference>
<dbReference type="InterPro" id="IPR035906">
    <property type="entry name" value="MetI-like_sf"/>
</dbReference>
<evidence type="ECO:0000256" key="2">
    <source>
        <dbReference type="ARBA" id="ARBA00022448"/>
    </source>
</evidence>
<dbReference type="Gene3D" id="1.10.3720.10">
    <property type="entry name" value="MetI-like"/>
    <property type="match status" value="1"/>
</dbReference>
<comment type="caution">
    <text evidence="8">The sequence shown here is derived from an EMBL/GenBank/DDBJ whole genome shotgun (WGS) entry which is preliminary data.</text>
</comment>
<feature type="transmembrane region" description="Helical" evidence="6">
    <location>
        <begin position="88"/>
        <end position="110"/>
    </location>
</feature>
<accession>A0A3N5BUK5</accession>
<dbReference type="OrthoDB" id="2376472at2"/>
<dbReference type="PANTHER" id="PTHR43839">
    <property type="entry name" value="OPPC IN A BINDING PROTEIN-DEPENDENT TRANSPORT SYSTEM"/>
    <property type="match status" value="1"/>
</dbReference>
<reference evidence="8 9" key="1">
    <citation type="submission" date="2018-11" db="EMBL/GenBank/DDBJ databases">
        <title>Genomic Encyclopedia of Type Strains, Phase IV (KMG-IV): sequencing the most valuable type-strain genomes for metagenomic binning, comparative biology and taxonomic classification.</title>
        <authorList>
            <person name="Goeker M."/>
        </authorList>
    </citation>
    <scope>NUCLEOTIDE SEQUENCE [LARGE SCALE GENOMIC DNA]</scope>
    <source>
        <strain evidence="8 9">DSM 18090</strain>
    </source>
</reference>
<dbReference type="InterPro" id="IPR000515">
    <property type="entry name" value="MetI-like"/>
</dbReference>
<gene>
    <name evidence="8" type="ORF">EDC24_2336</name>
</gene>
<keyword evidence="4 6" id="KW-1133">Transmembrane helix</keyword>
<dbReference type="GO" id="GO:0055085">
    <property type="term" value="P:transmembrane transport"/>
    <property type="evidence" value="ECO:0007669"/>
    <property type="project" value="InterPro"/>
</dbReference>
<dbReference type="EMBL" id="RKRF01000011">
    <property type="protein sequence ID" value="RPF51072.1"/>
    <property type="molecule type" value="Genomic_DNA"/>
</dbReference>
<evidence type="ECO:0000313" key="8">
    <source>
        <dbReference type="EMBL" id="RPF51072.1"/>
    </source>
</evidence>
<evidence type="ECO:0000259" key="7">
    <source>
        <dbReference type="PROSITE" id="PS50928"/>
    </source>
</evidence>
<dbReference type="AlphaFoldDB" id="A0A3N5BUK5"/>
<dbReference type="PROSITE" id="PS50928">
    <property type="entry name" value="ABC_TM1"/>
    <property type="match status" value="1"/>
</dbReference>
<evidence type="ECO:0000256" key="5">
    <source>
        <dbReference type="ARBA" id="ARBA00023136"/>
    </source>
</evidence>
<evidence type="ECO:0000256" key="6">
    <source>
        <dbReference type="SAM" id="Phobius"/>
    </source>
</evidence>
<evidence type="ECO:0000256" key="4">
    <source>
        <dbReference type="ARBA" id="ARBA00022989"/>
    </source>
</evidence>
<organism evidence="8 9">
    <name type="scientific">Aquisalibacillus elongatus</name>
    <dbReference type="NCBI Taxonomy" id="485577"/>
    <lineage>
        <taxon>Bacteria</taxon>
        <taxon>Bacillati</taxon>
        <taxon>Bacillota</taxon>
        <taxon>Bacilli</taxon>
        <taxon>Bacillales</taxon>
        <taxon>Bacillaceae</taxon>
        <taxon>Aquisalibacillus</taxon>
    </lineage>
</organism>
<keyword evidence="9" id="KW-1185">Reference proteome</keyword>
<dbReference type="Proteomes" id="UP000276443">
    <property type="component" value="Unassembled WGS sequence"/>
</dbReference>
<dbReference type="RefSeq" id="WP_124222715.1">
    <property type="nucleotide sequence ID" value="NZ_RKRF01000011.1"/>
</dbReference>
<dbReference type="CDD" id="cd06261">
    <property type="entry name" value="TM_PBP2"/>
    <property type="match status" value="1"/>
</dbReference>
<feature type="transmembrane region" description="Helical" evidence="6">
    <location>
        <begin position="12"/>
        <end position="33"/>
    </location>
</feature>
<dbReference type="PANTHER" id="PTHR43839:SF3">
    <property type="entry name" value="OLIGOPEPTIDE ABC TRANSPORTER, PERMEASE PROTEIN"/>
    <property type="match status" value="1"/>
</dbReference>
<keyword evidence="3 6" id="KW-0812">Transmembrane</keyword>
<dbReference type="SUPFAM" id="SSF161098">
    <property type="entry name" value="MetI-like"/>
    <property type="match status" value="1"/>
</dbReference>
<feature type="transmembrane region" description="Helical" evidence="6">
    <location>
        <begin position="271"/>
        <end position="291"/>
    </location>
</feature>